<feature type="domain" description="Xylanolytic transcriptional activator regulatory" evidence="3">
    <location>
        <begin position="182"/>
        <end position="254"/>
    </location>
</feature>
<dbReference type="OrthoDB" id="5041285at2759"/>
<feature type="region of interest" description="Disordered" evidence="2">
    <location>
        <begin position="489"/>
        <end position="512"/>
    </location>
</feature>
<accession>F9G136</accession>
<gene>
    <name evidence="4" type="ORF">FOXB_12368</name>
</gene>
<dbReference type="Pfam" id="PF04082">
    <property type="entry name" value="Fungal_trans"/>
    <property type="match status" value="1"/>
</dbReference>
<keyword evidence="1" id="KW-0539">Nucleus</keyword>
<dbReference type="PaxDb" id="5507-FOXG_13367P0"/>
<dbReference type="CDD" id="cd01821">
    <property type="entry name" value="Rhamnogalacturan_acetylesterase_like"/>
    <property type="match status" value="1"/>
</dbReference>
<dbReference type="GO" id="GO:0016787">
    <property type="term" value="F:hydrolase activity"/>
    <property type="evidence" value="ECO:0007669"/>
    <property type="project" value="InterPro"/>
</dbReference>
<dbReference type="InterPro" id="IPR052761">
    <property type="entry name" value="Fungal_Detox/Toxin_TFs"/>
</dbReference>
<evidence type="ECO:0000256" key="2">
    <source>
        <dbReference type="SAM" id="MobiDB-lite"/>
    </source>
</evidence>
<organism evidence="4">
    <name type="scientific">Fusarium oxysporum (strain Fo5176)</name>
    <name type="common">Fusarium vascular wilt</name>
    <dbReference type="NCBI Taxonomy" id="660025"/>
    <lineage>
        <taxon>Eukaryota</taxon>
        <taxon>Fungi</taxon>
        <taxon>Dikarya</taxon>
        <taxon>Ascomycota</taxon>
        <taxon>Pezizomycotina</taxon>
        <taxon>Sordariomycetes</taxon>
        <taxon>Hypocreomycetidae</taxon>
        <taxon>Hypocreales</taxon>
        <taxon>Nectriaceae</taxon>
        <taxon>Fusarium</taxon>
        <taxon>Fusarium oxysporum species complex</taxon>
    </lineage>
</organism>
<proteinExistence type="predicted"/>
<dbReference type="EMBL" id="AFQF01003063">
    <property type="protein sequence ID" value="EGU77117.1"/>
    <property type="molecule type" value="Genomic_DNA"/>
</dbReference>
<dbReference type="PANTHER" id="PTHR47425">
    <property type="entry name" value="FARB-RELATED"/>
    <property type="match status" value="1"/>
</dbReference>
<protein>
    <recommendedName>
        <fullName evidence="3">Xylanolytic transcriptional activator regulatory domain-containing protein</fullName>
    </recommendedName>
</protein>
<dbReference type="InterPro" id="IPR036514">
    <property type="entry name" value="SGNH_hydro_sf"/>
</dbReference>
<evidence type="ECO:0000313" key="4">
    <source>
        <dbReference type="EMBL" id="EGU77117.1"/>
    </source>
</evidence>
<name>F9G136_FUSOF</name>
<dbReference type="AlphaFoldDB" id="F9G136"/>
<reference evidence="4" key="1">
    <citation type="journal article" date="2012" name="Mol. Plant Microbe Interact.">
        <title>A highly conserved effector in Fusarium oxysporum is required for full virulence on Arabidopsis.</title>
        <authorList>
            <person name="Thatcher L.F."/>
            <person name="Gardiner D.M."/>
            <person name="Kazan K."/>
            <person name="Manners J."/>
        </authorList>
    </citation>
    <scope>NUCLEOTIDE SEQUENCE [LARGE SCALE GENOMIC DNA]</scope>
    <source>
        <strain evidence="4">Fo5176</strain>
    </source>
</reference>
<dbReference type="Gene3D" id="3.40.50.1110">
    <property type="entry name" value="SGNH hydrolase"/>
    <property type="match status" value="1"/>
</dbReference>
<dbReference type="CDD" id="cd12148">
    <property type="entry name" value="fungal_TF_MHR"/>
    <property type="match status" value="1"/>
</dbReference>
<dbReference type="GO" id="GO:0008270">
    <property type="term" value="F:zinc ion binding"/>
    <property type="evidence" value="ECO:0007669"/>
    <property type="project" value="InterPro"/>
</dbReference>
<dbReference type="PANTHER" id="PTHR47425:SF2">
    <property type="entry name" value="FARB-RELATED"/>
    <property type="match status" value="1"/>
</dbReference>
<dbReference type="SMART" id="SM00906">
    <property type="entry name" value="Fungal_trans"/>
    <property type="match status" value="1"/>
</dbReference>
<dbReference type="STRING" id="660025.F9G136"/>
<sequence>MSKPRPSAAYSQSEVLYTTQPFLVLPDLRVLPEQDVDFLELNRCFHLPVRTVQEEFINQYFLYLHPYYPLVDEKEFWDMYMGRESGDGKGRPMSLLVFQAMLFAASAVRLNQVLRDMADKRQFVSPVVLKNAGYTSVKVARNIFYRRAKLLFDLGVESDAFTKSQAALLLTFQFSALEPHAGSTWLAIAIQNAIVAQAHTFQAPGSSISRKKSNKRLWWSLFWRDRVLTLGLRKPLQITPSSFNVSLDPITPDDLANEAETSAVYDSRTKRQLADIINYQCRLAVLLTDTLSICYGPNAFDITYSLDNFEQTLSQIRTAKSNLARWKKEADRALHPFLNGKGAHRSTTLISSVVYIYAYAAQIALGNHEAMMIEQRQKGINIVDDTVLRNIGKDISYATTETTKLVGFIVQKGLTQHLPISAIAYIAYPLMLSSIDERIAPKDLEADEDQVLTRYHAQAMHLCSKRFEGAEDISRMITQIVQSTPIQLPLRPRSKAPGCRQSSGAEGALSPPSKSLTKYWDELFITRQYMRLRLSLDYALITGRPPTELDLPTSILHDSGIKRLAYGPIHSLSATTLYSPRKRRASESVAGLPRVIELDEKLSDDEGQAEHVEMLDDLTAPSTQIVQREASSVSSRPHFDYDAIWAANLFEEITDVRGISHSDASTRNGDINVYTVHMRLRGIIAPRVPDPAKMRYTITLVYDVLTERETVKMRFPFAGLVLTVIGSVQSSPVAQAAKPPQFFLIGDSTVAVDGGWGNGLLSYLNAPAKGDNRGVSGSTTVSWKSNGRWDTLIKDISAAKVEFEPVVTIQFGHNDQKVMQLNEFHANLVDIGNQIKAAGGTPIFITSLTRRTFQNGEVVQNLKEWAAETIAAAGDVGAQYLELNKASTDYVNAIGNENAQRYNWGEGDRTHLNPAGEIVFGRMVVDLLLEKRDDFSSYFTPNKALSDKIAKGEFATGDE</sequence>
<evidence type="ECO:0000259" key="3">
    <source>
        <dbReference type="SMART" id="SM00906"/>
    </source>
</evidence>
<dbReference type="GO" id="GO:0006351">
    <property type="term" value="P:DNA-templated transcription"/>
    <property type="evidence" value="ECO:0007669"/>
    <property type="project" value="InterPro"/>
</dbReference>
<dbReference type="GO" id="GO:0003677">
    <property type="term" value="F:DNA binding"/>
    <property type="evidence" value="ECO:0007669"/>
    <property type="project" value="InterPro"/>
</dbReference>
<dbReference type="Pfam" id="PF13472">
    <property type="entry name" value="Lipase_GDSL_2"/>
    <property type="match status" value="1"/>
</dbReference>
<dbReference type="InterPro" id="IPR007219">
    <property type="entry name" value="XnlR_reg_dom"/>
</dbReference>
<comment type="caution">
    <text evidence="4">The sequence shown here is derived from an EMBL/GenBank/DDBJ whole genome shotgun (WGS) entry which is preliminary data.</text>
</comment>
<evidence type="ECO:0000256" key="1">
    <source>
        <dbReference type="ARBA" id="ARBA00023242"/>
    </source>
</evidence>
<dbReference type="InterPro" id="IPR013830">
    <property type="entry name" value="SGNH_hydro"/>
</dbReference>
<dbReference type="SUPFAM" id="SSF52266">
    <property type="entry name" value="SGNH hydrolase"/>
    <property type="match status" value="1"/>
</dbReference>
<dbReference type="InterPro" id="IPR037459">
    <property type="entry name" value="RhgT-like"/>
</dbReference>